<comment type="subcellular location">
    <subcellularLocation>
        <location evidence="11">Cell membrane</location>
        <topology evidence="11">Single-pass membrane protein</topology>
    </subcellularLocation>
</comment>
<keyword evidence="5 11" id="KW-0547">Nucleotide-binding</keyword>
<comment type="similarity">
    <text evidence="11">Belongs to the KdpC family.</text>
</comment>
<evidence type="ECO:0000256" key="7">
    <source>
        <dbReference type="ARBA" id="ARBA00022958"/>
    </source>
</evidence>
<dbReference type="RefSeq" id="WP_160892656.1">
    <property type="nucleotide sequence ID" value="NZ_WUMU01000004.1"/>
</dbReference>
<comment type="function">
    <text evidence="11">Part of the high-affinity ATP-driven potassium transport (or Kdp) system, which catalyzes the hydrolysis of ATP coupled with the electrogenic transport of potassium into the cytoplasm. This subunit acts as a catalytic chaperone that increases the ATP-binding affinity of the ATP-hydrolyzing subunit KdpB by the formation of a transient KdpB/KdpC/ATP ternary complex.</text>
</comment>
<dbReference type="PANTHER" id="PTHR30042:SF2">
    <property type="entry name" value="POTASSIUM-TRANSPORTING ATPASE KDPC SUBUNIT"/>
    <property type="match status" value="1"/>
</dbReference>
<gene>
    <name evidence="11 12" type="primary">kdpC</name>
    <name evidence="12" type="ORF">GR170_06010</name>
</gene>
<dbReference type="Proteomes" id="UP000477911">
    <property type="component" value="Unassembled WGS sequence"/>
</dbReference>
<evidence type="ECO:0000256" key="5">
    <source>
        <dbReference type="ARBA" id="ARBA00022741"/>
    </source>
</evidence>
<dbReference type="InterPro" id="IPR003820">
    <property type="entry name" value="KdpC"/>
</dbReference>
<keyword evidence="3 11" id="KW-0633">Potassium transport</keyword>
<keyword evidence="1 11" id="KW-0813">Transport</keyword>
<keyword evidence="4 11" id="KW-0812">Transmembrane</keyword>
<evidence type="ECO:0000256" key="11">
    <source>
        <dbReference type="HAMAP-Rule" id="MF_00276"/>
    </source>
</evidence>
<keyword evidence="2 11" id="KW-1003">Cell membrane</keyword>
<evidence type="ECO:0000313" key="13">
    <source>
        <dbReference type="Proteomes" id="UP000477911"/>
    </source>
</evidence>
<reference evidence="12 13" key="1">
    <citation type="submission" date="2019-12" db="EMBL/GenBank/DDBJ databases">
        <authorList>
            <person name="Li M."/>
        </authorList>
    </citation>
    <scope>NUCLEOTIDE SEQUENCE [LARGE SCALE GENOMIC DNA]</scope>
    <source>
        <strain evidence="12 13">GBMRC 2024</strain>
    </source>
</reference>
<evidence type="ECO:0000313" key="12">
    <source>
        <dbReference type="EMBL" id="MXN17380.1"/>
    </source>
</evidence>
<dbReference type="EMBL" id="WUMU01000004">
    <property type="protein sequence ID" value="MXN17380.1"/>
    <property type="molecule type" value="Genomic_DNA"/>
</dbReference>
<dbReference type="NCBIfam" id="NF001454">
    <property type="entry name" value="PRK00315.1"/>
    <property type="match status" value="1"/>
</dbReference>
<evidence type="ECO:0000256" key="10">
    <source>
        <dbReference type="ARBA" id="ARBA00023136"/>
    </source>
</evidence>
<keyword evidence="8 11" id="KW-1133">Transmembrane helix</keyword>
<evidence type="ECO:0000256" key="3">
    <source>
        <dbReference type="ARBA" id="ARBA00022538"/>
    </source>
</evidence>
<dbReference type="AlphaFoldDB" id="A0A6L7G1N3"/>
<dbReference type="GO" id="GO:0005886">
    <property type="term" value="C:plasma membrane"/>
    <property type="evidence" value="ECO:0007669"/>
    <property type="project" value="UniProtKB-SubCell"/>
</dbReference>
<evidence type="ECO:0000256" key="1">
    <source>
        <dbReference type="ARBA" id="ARBA00022448"/>
    </source>
</evidence>
<dbReference type="NCBIfam" id="TIGR00681">
    <property type="entry name" value="kdpC"/>
    <property type="match status" value="1"/>
</dbReference>
<keyword evidence="7 11" id="KW-0630">Potassium</keyword>
<dbReference type="GO" id="GO:0008556">
    <property type="term" value="F:P-type potassium transmembrane transporter activity"/>
    <property type="evidence" value="ECO:0007669"/>
    <property type="project" value="InterPro"/>
</dbReference>
<keyword evidence="10 11" id="KW-0472">Membrane</keyword>
<sequence>MLVHFRPALVLLLALSLLTGLAYPLAVTGVAGLIWPAQAAGSLVRQGDRIVGSALIAQGEDRPAYLHPRPSAVDWNASASGASNLGPTSRDLAGQVADRRAAYQAQNGVAAPGDAVTASGSGLDPDISLANALAQAPRIARARGIAPEKVRTLIMDRVHRPWLGLYGVPYVTVLTTNLALDEAFPAQPSGTR</sequence>
<dbReference type="PANTHER" id="PTHR30042">
    <property type="entry name" value="POTASSIUM-TRANSPORTING ATPASE C CHAIN"/>
    <property type="match status" value="1"/>
</dbReference>
<dbReference type="HAMAP" id="MF_00276">
    <property type="entry name" value="KdpC"/>
    <property type="match status" value="1"/>
</dbReference>
<accession>A0A6L7G1N3</accession>
<dbReference type="GO" id="GO:0005524">
    <property type="term" value="F:ATP binding"/>
    <property type="evidence" value="ECO:0007669"/>
    <property type="project" value="UniProtKB-UniRule"/>
</dbReference>
<evidence type="ECO:0000256" key="9">
    <source>
        <dbReference type="ARBA" id="ARBA00023065"/>
    </source>
</evidence>
<evidence type="ECO:0000256" key="4">
    <source>
        <dbReference type="ARBA" id="ARBA00022692"/>
    </source>
</evidence>
<comment type="caution">
    <text evidence="12">The sequence shown here is derived from an EMBL/GenBank/DDBJ whole genome shotgun (WGS) entry which is preliminary data.</text>
</comment>
<evidence type="ECO:0000256" key="8">
    <source>
        <dbReference type="ARBA" id="ARBA00022989"/>
    </source>
</evidence>
<keyword evidence="6 11" id="KW-0067">ATP-binding</keyword>
<comment type="subunit">
    <text evidence="11">The system is composed of three essential subunits: KdpA, KdpB and KdpC.</text>
</comment>
<evidence type="ECO:0000256" key="6">
    <source>
        <dbReference type="ARBA" id="ARBA00022840"/>
    </source>
</evidence>
<protein>
    <recommendedName>
        <fullName evidence="11">Potassium-transporting ATPase KdpC subunit</fullName>
    </recommendedName>
    <alternativeName>
        <fullName evidence="11">ATP phosphohydrolase [potassium-transporting] C chain</fullName>
    </alternativeName>
    <alternativeName>
        <fullName evidence="11">Potassium-binding and translocating subunit C</fullName>
    </alternativeName>
    <alternativeName>
        <fullName evidence="11">Potassium-translocating ATPase C chain</fullName>
    </alternativeName>
</protein>
<name>A0A6L7G1N3_9RHOB</name>
<keyword evidence="9 11" id="KW-0406">Ion transport</keyword>
<organism evidence="12 13">
    <name type="scientific">Pseudooceanicola albus</name>
    <dbReference type="NCBI Taxonomy" id="2692189"/>
    <lineage>
        <taxon>Bacteria</taxon>
        <taxon>Pseudomonadati</taxon>
        <taxon>Pseudomonadota</taxon>
        <taxon>Alphaproteobacteria</taxon>
        <taxon>Rhodobacterales</taxon>
        <taxon>Paracoccaceae</taxon>
        <taxon>Pseudooceanicola</taxon>
    </lineage>
</organism>
<dbReference type="Pfam" id="PF02669">
    <property type="entry name" value="KdpC"/>
    <property type="match status" value="1"/>
</dbReference>
<evidence type="ECO:0000256" key="2">
    <source>
        <dbReference type="ARBA" id="ARBA00022475"/>
    </source>
</evidence>
<proteinExistence type="inferred from homology"/>
<dbReference type="PIRSF" id="PIRSF001296">
    <property type="entry name" value="K_ATPase_KdpC"/>
    <property type="match status" value="1"/>
</dbReference>
<keyword evidence="13" id="KW-1185">Reference proteome</keyword>